<protein>
    <submittedName>
        <fullName evidence="1">Uncharacterized protein</fullName>
    </submittedName>
</protein>
<name>A0AAV7KMH4_PLEWA</name>
<dbReference type="EMBL" id="JANPWB010000016">
    <property type="protein sequence ID" value="KAJ1080386.1"/>
    <property type="molecule type" value="Genomic_DNA"/>
</dbReference>
<dbReference type="AlphaFoldDB" id="A0AAV7KMH4"/>
<keyword evidence="2" id="KW-1185">Reference proteome</keyword>
<reference evidence="1" key="1">
    <citation type="journal article" date="2022" name="bioRxiv">
        <title>Sequencing and chromosome-scale assembly of the giantPleurodeles waltlgenome.</title>
        <authorList>
            <person name="Brown T."/>
            <person name="Elewa A."/>
            <person name="Iarovenko S."/>
            <person name="Subramanian E."/>
            <person name="Araus A.J."/>
            <person name="Petzold A."/>
            <person name="Susuki M."/>
            <person name="Suzuki K.-i.T."/>
            <person name="Hayashi T."/>
            <person name="Toyoda A."/>
            <person name="Oliveira C."/>
            <person name="Osipova E."/>
            <person name="Leigh N.D."/>
            <person name="Simon A."/>
            <person name="Yun M.H."/>
        </authorList>
    </citation>
    <scope>NUCLEOTIDE SEQUENCE</scope>
    <source>
        <strain evidence="1">20211129_DDA</strain>
        <tissue evidence="1">Liver</tissue>
    </source>
</reference>
<gene>
    <name evidence="1" type="ORF">NDU88_000602</name>
</gene>
<dbReference type="Proteomes" id="UP001066276">
    <property type="component" value="Chromosome 12"/>
</dbReference>
<comment type="caution">
    <text evidence="1">The sequence shown here is derived from an EMBL/GenBank/DDBJ whole genome shotgun (WGS) entry which is preliminary data.</text>
</comment>
<evidence type="ECO:0000313" key="2">
    <source>
        <dbReference type="Proteomes" id="UP001066276"/>
    </source>
</evidence>
<sequence>MDGERAPDQDISISRQSFDCVSLKMALGHQMLSHTAAFKAQDHPVHSNVVAEEGLEKALDGHTPISLGKRRVQLLLDLHIFILLFHHYRKYALFGVALAINLQYINQELTRYIEKRKIKSKDTS</sequence>
<proteinExistence type="predicted"/>
<accession>A0AAV7KMH4</accession>
<evidence type="ECO:0000313" key="1">
    <source>
        <dbReference type="EMBL" id="KAJ1080386.1"/>
    </source>
</evidence>
<organism evidence="1 2">
    <name type="scientific">Pleurodeles waltl</name>
    <name type="common">Iberian ribbed newt</name>
    <dbReference type="NCBI Taxonomy" id="8319"/>
    <lineage>
        <taxon>Eukaryota</taxon>
        <taxon>Metazoa</taxon>
        <taxon>Chordata</taxon>
        <taxon>Craniata</taxon>
        <taxon>Vertebrata</taxon>
        <taxon>Euteleostomi</taxon>
        <taxon>Amphibia</taxon>
        <taxon>Batrachia</taxon>
        <taxon>Caudata</taxon>
        <taxon>Salamandroidea</taxon>
        <taxon>Salamandridae</taxon>
        <taxon>Pleurodelinae</taxon>
        <taxon>Pleurodeles</taxon>
    </lineage>
</organism>